<protein>
    <submittedName>
        <fullName evidence="2">Uncharacterized protein</fullName>
    </submittedName>
</protein>
<sequence>MPENQPSTTQSKQSQKLLHIKCSRFGIHNEEGAGSREQGAEGAEGAEGESRRKKLTISTPHTLHPTPYTRINKHHAPLITNDE</sequence>
<dbReference type="EMBL" id="JTJC03000003">
    <property type="protein sequence ID" value="NHC35905.1"/>
    <property type="molecule type" value="Genomic_DNA"/>
</dbReference>
<dbReference type="RefSeq" id="WP_132867052.1">
    <property type="nucleotide sequence ID" value="NZ_JTJC03000003.1"/>
</dbReference>
<proteinExistence type="predicted"/>
<gene>
    <name evidence="2" type="ORF">QH73_0014790</name>
</gene>
<feature type="region of interest" description="Disordered" evidence="1">
    <location>
        <begin position="24"/>
        <end position="83"/>
    </location>
</feature>
<evidence type="ECO:0000256" key="1">
    <source>
        <dbReference type="SAM" id="MobiDB-lite"/>
    </source>
</evidence>
<comment type="caution">
    <text evidence="2">The sequence shown here is derived from an EMBL/GenBank/DDBJ whole genome shotgun (WGS) entry which is preliminary data.</text>
</comment>
<reference evidence="2 3" key="1">
    <citation type="journal article" date="2015" name="Genome Announc.">
        <title>Draft Genome Sequence of the Terrestrial Cyanobacterium Scytonema millei VB511283, Isolated from Eastern India.</title>
        <authorList>
            <person name="Sen D."/>
            <person name="Chandrababunaidu M.M."/>
            <person name="Singh D."/>
            <person name="Sanghi N."/>
            <person name="Ghorai A."/>
            <person name="Mishra G.P."/>
            <person name="Madduluri M."/>
            <person name="Adhikary S.P."/>
            <person name="Tripathy S."/>
        </authorList>
    </citation>
    <scope>NUCLEOTIDE SEQUENCE [LARGE SCALE GENOMIC DNA]</scope>
    <source>
        <strain evidence="2 3">VB511283</strain>
    </source>
</reference>
<evidence type="ECO:0000313" key="2">
    <source>
        <dbReference type="EMBL" id="NHC35905.1"/>
    </source>
</evidence>
<keyword evidence="3" id="KW-1185">Reference proteome</keyword>
<name>A0A9X5E5X6_9CYAN</name>
<accession>A0A9X5E5X6</accession>
<dbReference type="Proteomes" id="UP000031532">
    <property type="component" value="Unassembled WGS sequence"/>
</dbReference>
<evidence type="ECO:0000313" key="3">
    <source>
        <dbReference type="Proteomes" id="UP000031532"/>
    </source>
</evidence>
<organism evidence="2 3">
    <name type="scientific">Scytonema millei VB511283</name>
    <dbReference type="NCBI Taxonomy" id="1245923"/>
    <lineage>
        <taxon>Bacteria</taxon>
        <taxon>Bacillati</taxon>
        <taxon>Cyanobacteriota</taxon>
        <taxon>Cyanophyceae</taxon>
        <taxon>Nostocales</taxon>
        <taxon>Scytonemataceae</taxon>
        <taxon>Scytonema</taxon>
    </lineage>
</organism>
<dbReference type="AlphaFoldDB" id="A0A9X5E5X6"/>